<comment type="caution">
    <text evidence="1">The sequence shown here is derived from an EMBL/GenBank/DDBJ whole genome shotgun (WGS) entry which is preliminary data.</text>
</comment>
<accession>A0A5C5ZJG4</accession>
<reference evidence="1 2" key="1">
    <citation type="submission" date="2019-02" db="EMBL/GenBank/DDBJ databases">
        <title>Deep-cultivation of Planctomycetes and their phenomic and genomic characterization uncovers novel biology.</title>
        <authorList>
            <person name="Wiegand S."/>
            <person name="Jogler M."/>
            <person name="Boedeker C."/>
            <person name="Pinto D."/>
            <person name="Vollmers J."/>
            <person name="Rivas-Marin E."/>
            <person name="Kohn T."/>
            <person name="Peeters S.H."/>
            <person name="Heuer A."/>
            <person name="Rast P."/>
            <person name="Oberbeckmann S."/>
            <person name="Bunk B."/>
            <person name="Jeske O."/>
            <person name="Meyerdierks A."/>
            <person name="Storesund J.E."/>
            <person name="Kallscheuer N."/>
            <person name="Luecker S."/>
            <person name="Lage O.M."/>
            <person name="Pohl T."/>
            <person name="Merkel B.J."/>
            <person name="Hornburger P."/>
            <person name="Mueller R.-W."/>
            <person name="Bruemmer F."/>
            <person name="Labrenz M."/>
            <person name="Spormann A.M."/>
            <person name="Op Den Camp H."/>
            <person name="Overmann J."/>
            <person name="Amann R."/>
            <person name="Jetten M.S.M."/>
            <person name="Mascher T."/>
            <person name="Medema M.H."/>
            <person name="Devos D.P."/>
            <person name="Kaster A.-K."/>
            <person name="Ovreas L."/>
            <person name="Rohde M."/>
            <person name="Galperin M.Y."/>
            <person name="Jogler C."/>
        </authorList>
    </citation>
    <scope>NUCLEOTIDE SEQUENCE [LARGE SCALE GENOMIC DNA]</scope>
    <source>
        <strain evidence="1 2">Mal64</strain>
    </source>
</reference>
<organism evidence="1 2">
    <name type="scientific">Pseudobythopirellula maris</name>
    <dbReference type="NCBI Taxonomy" id="2527991"/>
    <lineage>
        <taxon>Bacteria</taxon>
        <taxon>Pseudomonadati</taxon>
        <taxon>Planctomycetota</taxon>
        <taxon>Planctomycetia</taxon>
        <taxon>Pirellulales</taxon>
        <taxon>Lacipirellulaceae</taxon>
        <taxon>Pseudobythopirellula</taxon>
    </lineage>
</organism>
<sequence length="69" mass="7522">MPVQTAKRAVQQAALGARRAAGLARGLTLACQEVRSDWGPEEIIQRQARAIAMQHQLFGRLVTAPRTAK</sequence>
<dbReference type="AlphaFoldDB" id="A0A5C5ZJG4"/>
<evidence type="ECO:0000313" key="1">
    <source>
        <dbReference type="EMBL" id="TWT87300.1"/>
    </source>
</evidence>
<dbReference type="RefSeq" id="WP_146401322.1">
    <property type="nucleotide sequence ID" value="NZ_SJPQ01000003.1"/>
</dbReference>
<keyword evidence="2" id="KW-1185">Reference proteome</keyword>
<proteinExistence type="predicted"/>
<protein>
    <submittedName>
        <fullName evidence="1">Uncharacterized protein</fullName>
    </submittedName>
</protein>
<evidence type="ECO:0000313" key="2">
    <source>
        <dbReference type="Proteomes" id="UP000315440"/>
    </source>
</evidence>
<name>A0A5C5ZJG4_9BACT</name>
<dbReference type="Proteomes" id="UP000315440">
    <property type="component" value="Unassembled WGS sequence"/>
</dbReference>
<dbReference type="EMBL" id="SJPQ01000003">
    <property type="protein sequence ID" value="TWT87300.1"/>
    <property type="molecule type" value="Genomic_DNA"/>
</dbReference>
<gene>
    <name evidence="1" type="ORF">Mal64_28380</name>
</gene>